<dbReference type="EMBL" id="JADGKB010000048">
    <property type="protein sequence ID" value="KAJ3256617.1"/>
    <property type="molecule type" value="Genomic_DNA"/>
</dbReference>
<proteinExistence type="predicted"/>
<accession>A0AAD5UG19</accession>
<gene>
    <name evidence="1" type="ORF">HK103_005251</name>
    <name evidence="2" type="ORF">HK103_005271</name>
</gene>
<protein>
    <submittedName>
        <fullName evidence="2">Uncharacterized protein</fullName>
    </submittedName>
</protein>
<reference evidence="2" key="1">
    <citation type="submission" date="2020-05" db="EMBL/GenBank/DDBJ databases">
        <title>Phylogenomic resolution of chytrid fungi.</title>
        <authorList>
            <person name="Stajich J.E."/>
            <person name="Amses K."/>
            <person name="Simmons R."/>
            <person name="Seto K."/>
            <person name="Myers J."/>
            <person name="Bonds A."/>
            <person name="Quandt C.A."/>
            <person name="Barry K."/>
            <person name="Liu P."/>
            <person name="Grigoriev I."/>
            <person name="Longcore J.E."/>
            <person name="James T.Y."/>
        </authorList>
    </citation>
    <scope>NUCLEOTIDE SEQUENCE</scope>
    <source>
        <strain evidence="2">PLAUS21</strain>
    </source>
</reference>
<comment type="caution">
    <text evidence="2">The sequence shown here is derived from an EMBL/GenBank/DDBJ whole genome shotgun (WGS) entry which is preliminary data.</text>
</comment>
<evidence type="ECO:0000313" key="2">
    <source>
        <dbReference type="EMBL" id="KAJ3256637.1"/>
    </source>
</evidence>
<evidence type="ECO:0000313" key="3">
    <source>
        <dbReference type="Proteomes" id="UP001210925"/>
    </source>
</evidence>
<dbReference type="Proteomes" id="UP001210925">
    <property type="component" value="Unassembled WGS sequence"/>
</dbReference>
<name>A0AAD5UG19_9FUNG</name>
<dbReference type="EMBL" id="JADGKB010000048">
    <property type="protein sequence ID" value="KAJ3256637.1"/>
    <property type="molecule type" value="Genomic_DNA"/>
</dbReference>
<evidence type="ECO:0000313" key="1">
    <source>
        <dbReference type="EMBL" id="KAJ3256617.1"/>
    </source>
</evidence>
<dbReference type="AlphaFoldDB" id="A0AAD5UG19"/>
<keyword evidence="3" id="KW-1185">Reference proteome</keyword>
<organism evidence="2 3">
    <name type="scientific">Boothiomyces macroporosus</name>
    <dbReference type="NCBI Taxonomy" id="261099"/>
    <lineage>
        <taxon>Eukaryota</taxon>
        <taxon>Fungi</taxon>
        <taxon>Fungi incertae sedis</taxon>
        <taxon>Chytridiomycota</taxon>
        <taxon>Chytridiomycota incertae sedis</taxon>
        <taxon>Chytridiomycetes</taxon>
        <taxon>Rhizophydiales</taxon>
        <taxon>Terramycetaceae</taxon>
        <taxon>Boothiomyces</taxon>
    </lineage>
</organism>
<sequence>MKEPPYKYSFKPKRNLLPEIQSIYLPKKQKKEVKELNHQPIRVKSVEPQTRIKIKELRNLEGAYPTKKFVENPVVVKKWPLNRDEELFIRARANRQHGMQSEHLAQAALDIVHSRT</sequence>